<dbReference type="GO" id="GO:0016301">
    <property type="term" value="F:kinase activity"/>
    <property type="evidence" value="ECO:0007669"/>
    <property type="project" value="UniProtKB-KW"/>
</dbReference>
<name>A0A1B1YFW5_THEST</name>
<dbReference type="CDD" id="cd00367">
    <property type="entry name" value="PTS-HPr_like"/>
    <property type="match status" value="1"/>
</dbReference>
<keyword evidence="5" id="KW-0808">Transferase</keyword>
<evidence type="ECO:0000313" key="6">
    <source>
        <dbReference type="Proteomes" id="UP000092971"/>
    </source>
</evidence>
<organism evidence="5 6">
    <name type="scientific">Thermoclostridium stercorarium subsp. thermolacticum DSM 2910</name>
    <dbReference type="NCBI Taxonomy" id="1121336"/>
    <lineage>
        <taxon>Bacteria</taxon>
        <taxon>Bacillati</taxon>
        <taxon>Bacillota</taxon>
        <taxon>Clostridia</taxon>
        <taxon>Eubacteriales</taxon>
        <taxon>Oscillospiraceae</taxon>
        <taxon>Thermoclostridium</taxon>
    </lineage>
</organism>
<dbReference type="InterPro" id="IPR035895">
    <property type="entry name" value="HPr-like_sf"/>
</dbReference>
<dbReference type="InterPro" id="IPR000032">
    <property type="entry name" value="HPr-like"/>
</dbReference>
<dbReference type="OrthoDB" id="9809047at2"/>
<dbReference type="GO" id="GO:0005737">
    <property type="term" value="C:cytoplasm"/>
    <property type="evidence" value="ECO:0007669"/>
    <property type="project" value="UniProtKB-SubCell"/>
</dbReference>
<dbReference type="PANTHER" id="PTHR33705">
    <property type="entry name" value="PHOSPHOCARRIER PROTEIN HPR"/>
    <property type="match status" value="1"/>
</dbReference>
<evidence type="ECO:0000256" key="3">
    <source>
        <dbReference type="ARBA" id="ARBA00022683"/>
    </source>
</evidence>
<dbReference type="PRINTS" id="PR00107">
    <property type="entry name" value="PHOSPHOCPHPR"/>
</dbReference>
<dbReference type="PROSITE" id="PS51350">
    <property type="entry name" value="PTS_HPR_DOM"/>
    <property type="match status" value="1"/>
</dbReference>
<evidence type="ECO:0000313" key="5">
    <source>
        <dbReference type="EMBL" id="ANW99633.1"/>
    </source>
</evidence>
<dbReference type="PANTHER" id="PTHR33705:SF2">
    <property type="entry name" value="PHOSPHOCARRIER PROTEIN NPR"/>
    <property type="match status" value="1"/>
</dbReference>
<evidence type="ECO:0000256" key="2">
    <source>
        <dbReference type="ARBA" id="ARBA00022490"/>
    </source>
</evidence>
<dbReference type="Proteomes" id="UP000092971">
    <property type="component" value="Chromosome"/>
</dbReference>
<dbReference type="NCBIfam" id="TIGR01003">
    <property type="entry name" value="PTS_HPr_family"/>
    <property type="match status" value="1"/>
</dbReference>
<evidence type="ECO:0000259" key="4">
    <source>
        <dbReference type="PROSITE" id="PS51350"/>
    </source>
</evidence>
<comment type="subcellular location">
    <subcellularLocation>
        <location evidence="1">Cytoplasm</location>
    </subcellularLocation>
</comment>
<dbReference type="EMBL" id="CP014672">
    <property type="protein sequence ID" value="ANW99633.1"/>
    <property type="molecule type" value="Genomic_DNA"/>
</dbReference>
<feature type="domain" description="HPr" evidence="4">
    <location>
        <begin position="1"/>
        <end position="88"/>
    </location>
</feature>
<accession>A0A1B1YFW5</accession>
<dbReference type="Pfam" id="PF00381">
    <property type="entry name" value="PTS-HPr"/>
    <property type="match status" value="1"/>
</dbReference>
<protein>
    <submittedName>
        <fullName evidence="5">Serine kinase</fullName>
    </submittedName>
</protein>
<dbReference type="SUPFAM" id="SSF55594">
    <property type="entry name" value="HPr-like"/>
    <property type="match status" value="1"/>
</dbReference>
<dbReference type="RefSeq" id="WP_015360057.1">
    <property type="nucleotide sequence ID" value="NZ_CP014672.1"/>
</dbReference>
<keyword evidence="3" id="KW-0598">Phosphotransferase system</keyword>
<proteinExistence type="predicted"/>
<dbReference type="InterPro" id="IPR050399">
    <property type="entry name" value="HPr"/>
</dbReference>
<reference evidence="5 6" key="1">
    <citation type="submission" date="2016-02" db="EMBL/GenBank/DDBJ databases">
        <title>Comparison of Clostridium stercorarium subspecies using comparative genomics and transcriptomics.</title>
        <authorList>
            <person name="Schellenberg J."/>
            <person name="Thallinger G."/>
            <person name="Levin D.B."/>
            <person name="Zhang X."/>
            <person name="Alvare G."/>
            <person name="Fristensky B."/>
            <person name="Sparling R."/>
        </authorList>
    </citation>
    <scope>NUCLEOTIDE SEQUENCE [LARGE SCALE GENOMIC DNA]</scope>
    <source>
        <strain evidence="5 6">DSM 2910</strain>
    </source>
</reference>
<evidence type="ECO:0000256" key="1">
    <source>
        <dbReference type="ARBA" id="ARBA00004496"/>
    </source>
</evidence>
<dbReference type="AlphaFoldDB" id="A0A1B1YFW5"/>
<gene>
    <name evidence="5" type="ORF">CSTERTH_11600</name>
</gene>
<keyword evidence="2" id="KW-0963">Cytoplasm</keyword>
<dbReference type="GO" id="GO:0009401">
    <property type="term" value="P:phosphoenolpyruvate-dependent sugar phosphotransferase system"/>
    <property type="evidence" value="ECO:0007669"/>
    <property type="project" value="UniProtKB-KW"/>
</dbReference>
<sequence length="90" mass="10014">MISKEITIKNESGLESKVAARLIQKVSGFESNIWIQKNDRRANAKSLLGILSLSISRGEKVLLIADGPDEQLAISELEKFVERGMTDQQK</sequence>
<keyword evidence="5" id="KW-0418">Kinase</keyword>
<dbReference type="Gene3D" id="3.30.1340.10">
    <property type="entry name" value="HPr-like"/>
    <property type="match status" value="1"/>
</dbReference>